<evidence type="ECO:0000259" key="2">
    <source>
        <dbReference type="Pfam" id="PF23559"/>
    </source>
</evidence>
<dbReference type="InterPro" id="IPR058922">
    <property type="entry name" value="WHD_DRP"/>
</dbReference>
<evidence type="ECO:0000313" key="4">
    <source>
        <dbReference type="Proteomes" id="UP000265520"/>
    </source>
</evidence>
<dbReference type="Proteomes" id="UP000265520">
    <property type="component" value="Unassembled WGS sequence"/>
</dbReference>
<dbReference type="Pfam" id="PF23559">
    <property type="entry name" value="WHD_DRP"/>
    <property type="match status" value="1"/>
</dbReference>
<proteinExistence type="predicted"/>
<dbReference type="EMBL" id="LXQA010310493">
    <property type="protein sequence ID" value="MCI42902.1"/>
    <property type="molecule type" value="Genomic_DNA"/>
</dbReference>
<organism evidence="3 4">
    <name type="scientific">Trifolium medium</name>
    <dbReference type="NCBI Taxonomy" id="97028"/>
    <lineage>
        <taxon>Eukaryota</taxon>
        <taxon>Viridiplantae</taxon>
        <taxon>Streptophyta</taxon>
        <taxon>Embryophyta</taxon>
        <taxon>Tracheophyta</taxon>
        <taxon>Spermatophyta</taxon>
        <taxon>Magnoliopsida</taxon>
        <taxon>eudicotyledons</taxon>
        <taxon>Gunneridae</taxon>
        <taxon>Pentapetalae</taxon>
        <taxon>rosids</taxon>
        <taxon>fabids</taxon>
        <taxon>Fabales</taxon>
        <taxon>Fabaceae</taxon>
        <taxon>Papilionoideae</taxon>
        <taxon>50 kb inversion clade</taxon>
        <taxon>NPAAA clade</taxon>
        <taxon>Hologalegina</taxon>
        <taxon>IRL clade</taxon>
        <taxon>Trifolieae</taxon>
        <taxon>Trifolium</taxon>
    </lineage>
</organism>
<evidence type="ECO:0000313" key="3">
    <source>
        <dbReference type="EMBL" id="MCI42902.1"/>
    </source>
</evidence>
<protein>
    <submittedName>
        <fullName evidence="3">CC-NBS-LRR resistance protein</fullName>
    </submittedName>
</protein>
<comment type="caution">
    <text evidence="3">The sequence shown here is derived from an EMBL/GenBank/DDBJ whole genome shotgun (WGS) entry which is preliminary data.</text>
</comment>
<keyword evidence="4" id="KW-1185">Reference proteome</keyword>
<keyword evidence="1" id="KW-0677">Repeat</keyword>
<reference evidence="3 4" key="1">
    <citation type="journal article" date="2018" name="Front. Plant Sci.">
        <title>Red Clover (Trifolium pratense) and Zigzag Clover (T. medium) - A Picture of Genomic Similarities and Differences.</title>
        <authorList>
            <person name="Dluhosova J."/>
            <person name="Istvanek J."/>
            <person name="Nedelnik J."/>
            <person name="Repkova J."/>
        </authorList>
    </citation>
    <scope>NUCLEOTIDE SEQUENCE [LARGE SCALE GENOMIC DNA]</scope>
    <source>
        <strain evidence="4">cv. 10/8</strain>
        <tissue evidence="3">Leaf</tissue>
    </source>
</reference>
<feature type="non-terminal residue" evidence="3">
    <location>
        <position position="77"/>
    </location>
</feature>
<name>A0A392S388_9FABA</name>
<evidence type="ECO:0000256" key="1">
    <source>
        <dbReference type="ARBA" id="ARBA00022737"/>
    </source>
</evidence>
<accession>A0A392S388</accession>
<sequence length="77" mass="8848">MWMAQGYLECPVEEKCMEDVGNQFVNTFLMKSFFQDAKMNVDGDIDSFKMHDLIYDLATQVAGNDCCYLDSKTKICL</sequence>
<feature type="domain" description="Disease resistance protein winged helix" evidence="2">
    <location>
        <begin position="1"/>
        <end position="58"/>
    </location>
</feature>
<dbReference type="AlphaFoldDB" id="A0A392S388"/>